<evidence type="ECO:0000313" key="2">
    <source>
        <dbReference type="EMBL" id="MDV5976434.1"/>
    </source>
</evidence>
<dbReference type="EMBL" id="JAGQEX010000004">
    <property type="protein sequence ID" value="MDV5976434.1"/>
    <property type="molecule type" value="Genomic_DNA"/>
</dbReference>
<comment type="caution">
    <text evidence="2">The sequence shown here is derived from an EMBL/GenBank/DDBJ whole genome shotgun (WGS) entry which is preliminary data.</text>
</comment>
<protein>
    <recommendedName>
        <fullName evidence="1">Phosphoribulokinase/uridine kinase domain-containing protein</fullName>
    </recommendedName>
</protein>
<sequence length="78" mass="9616">MSQNKSGNWFVFGYTDDETESQRPLQRDTSERGYQAHFVMQSHQHRRRQYQLYLESCQKDCEFWLNQSQGMWFLERKT</sequence>
<proteinExistence type="predicted"/>
<dbReference type="Proteomes" id="UP001186118">
    <property type="component" value="Unassembled WGS sequence"/>
</dbReference>
<dbReference type="Gene3D" id="3.40.50.300">
    <property type="entry name" value="P-loop containing nucleotide triphosphate hydrolases"/>
    <property type="match status" value="1"/>
</dbReference>
<dbReference type="RefSeq" id="WP_172758341.1">
    <property type="nucleotide sequence ID" value="NZ_BLKN01000008.1"/>
</dbReference>
<feature type="domain" description="Phosphoribulokinase/uridine kinase" evidence="1">
    <location>
        <begin position="14"/>
        <end position="62"/>
    </location>
</feature>
<gene>
    <name evidence="2" type="ORF">KB584_02950</name>
</gene>
<organism evidence="2 3">
    <name type="scientific">Streptococcus canis</name>
    <dbReference type="NCBI Taxonomy" id="1329"/>
    <lineage>
        <taxon>Bacteria</taxon>
        <taxon>Bacillati</taxon>
        <taxon>Bacillota</taxon>
        <taxon>Bacilli</taxon>
        <taxon>Lactobacillales</taxon>
        <taxon>Streptococcaceae</taxon>
        <taxon>Streptococcus</taxon>
    </lineage>
</organism>
<dbReference type="AlphaFoldDB" id="A0AAE4Q3Q2"/>
<accession>A0AAE4Q3Q2</accession>
<name>A0AAE4Q3Q2_STRCB</name>
<dbReference type="GO" id="GO:0016301">
    <property type="term" value="F:kinase activity"/>
    <property type="evidence" value="ECO:0007669"/>
    <property type="project" value="InterPro"/>
</dbReference>
<dbReference type="InterPro" id="IPR027417">
    <property type="entry name" value="P-loop_NTPase"/>
</dbReference>
<dbReference type="InterPro" id="IPR006083">
    <property type="entry name" value="PRK/URK"/>
</dbReference>
<evidence type="ECO:0000313" key="3">
    <source>
        <dbReference type="Proteomes" id="UP001186118"/>
    </source>
</evidence>
<dbReference type="Pfam" id="PF00485">
    <property type="entry name" value="PRK"/>
    <property type="match status" value="1"/>
</dbReference>
<reference evidence="2" key="1">
    <citation type="submission" date="2021-04" db="EMBL/GenBank/DDBJ databases">
        <title>Draft genomes of 20 S. canis strains.</title>
        <authorList>
            <person name="Pagnossin D."/>
            <person name="Weir W."/>
            <person name="Smith A."/>
            <person name="Ure R."/>
            <person name="Oravcova K."/>
        </authorList>
    </citation>
    <scope>NUCLEOTIDE SEQUENCE</scope>
    <source>
        <strain evidence="2">284</strain>
    </source>
</reference>
<evidence type="ECO:0000259" key="1">
    <source>
        <dbReference type="Pfam" id="PF00485"/>
    </source>
</evidence>
<dbReference type="GO" id="GO:0005524">
    <property type="term" value="F:ATP binding"/>
    <property type="evidence" value="ECO:0007669"/>
    <property type="project" value="InterPro"/>
</dbReference>